<dbReference type="SUPFAM" id="SSF50249">
    <property type="entry name" value="Nucleic acid-binding proteins"/>
    <property type="match status" value="1"/>
</dbReference>
<keyword evidence="1 3" id="KW-0820">tRNA-binding</keyword>
<protein>
    <recommendedName>
        <fullName evidence="5">tRNA-binding domain-containing protein</fullName>
    </recommendedName>
</protein>
<dbReference type="Proteomes" id="UP001190700">
    <property type="component" value="Unassembled WGS sequence"/>
</dbReference>
<evidence type="ECO:0000256" key="4">
    <source>
        <dbReference type="SAM" id="MobiDB-lite"/>
    </source>
</evidence>
<dbReference type="InterPro" id="IPR012340">
    <property type="entry name" value="NA-bd_OB-fold"/>
</dbReference>
<dbReference type="InterPro" id="IPR002547">
    <property type="entry name" value="tRNA-bd_dom"/>
</dbReference>
<dbReference type="PROSITE" id="PS50886">
    <property type="entry name" value="TRBD"/>
    <property type="match status" value="1"/>
</dbReference>
<proteinExistence type="predicted"/>
<reference evidence="6 7" key="1">
    <citation type="journal article" date="2015" name="Genome Biol. Evol.">
        <title>Comparative Genomics of a Bacterivorous Green Alga Reveals Evolutionary Causalities and Consequences of Phago-Mixotrophic Mode of Nutrition.</title>
        <authorList>
            <person name="Burns J.A."/>
            <person name="Paasch A."/>
            <person name="Narechania A."/>
            <person name="Kim E."/>
        </authorList>
    </citation>
    <scope>NUCLEOTIDE SEQUENCE [LARGE SCALE GENOMIC DNA]</scope>
    <source>
        <strain evidence="6 7">PLY_AMNH</strain>
    </source>
</reference>
<feature type="domain" description="TRNA-binding" evidence="5">
    <location>
        <begin position="28"/>
        <end position="131"/>
    </location>
</feature>
<evidence type="ECO:0000313" key="6">
    <source>
        <dbReference type="EMBL" id="KAK3280241.1"/>
    </source>
</evidence>
<name>A0AAE0GLE8_9CHLO</name>
<dbReference type="PANTHER" id="PTHR11586:SF33">
    <property type="entry name" value="AMINOACYL TRNA SYNTHASE COMPLEX-INTERACTING MULTIFUNCTIONAL PROTEIN 1"/>
    <property type="match status" value="1"/>
</dbReference>
<evidence type="ECO:0000256" key="1">
    <source>
        <dbReference type="ARBA" id="ARBA00022555"/>
    </source>
</evidence>
<accession>A0AAE0GLE8</accession>
<evidence type="ECO:0000256" key="3">
    <source>
        <dbReference type="PROSITE-ProRule" id="PRU00209"/>
    </source>
</evidence>
<dbReference type="CDD" id="cd02799">
    <property type="entry name" value="tRNA_bind_EMAP-II_like"/>
    <property type="match status" value="1"/>
</dbReference>
<keyword evidence="2 3" id="KW-0694">RNA-binding</keyword>
<dbReference type="Pfam" id="PF01588">
    <property type="entry name" value="tRNA_bind"/>
    <property type="match status" value="1"/>
</dbReference>
<keyword evidence="7" id="KW-1185">Reference proteome</keyword>
<evidence type="ECO:0000259" key="5">
    <source>
        <dbReference type="PROSITE" id="PS50886"/>
    </source>
</evidence>
<evidence type="ECO:0000256" key="2">
    <source>
        <dbReference type="ARBA" id="ARBA00022884"/>
    </source>
</evidence>
<organism evidence="6 7">
    <name type="scientific">Cymbomonas tetramitiformis</name>
    <dbReference type="NCBI Taxonomy" id="36881"/>
    <lineage>
        <taxon>Eukaryota</taxon>
        <taxon>Viridiplantae</taxon>
        <taxon>Chlorophyta</taxon>
        <taxon>Pyramimonadophyceae</taxon>
        <taxon>Pyramimonadales</taxon>
        <taxon>Pyramimonadaceae</taxon>
        <taxon>Cymbomonas</taxon>
    </lineage>
</organism>
<dbReference type="PANTHER" id="PTHR11586">
    <property type="entry name" value="TRNA-AMINOACYLATION COFACTOR ARC1 FAMILY MEMBER"/>
    <property type="match status" value="1"/>
</dbReference>
<evidence type="ECO:0000313" key="7">
    <source>
        <dbReference type="Proteomes" id="UP001190700"/>
    </source>
</evidence>
<dbReference type="GO" id="GO:0000049">
    <property type="term" value="F:tRNA binding"/>
    <property type="evidence" value="ECO:0007669"/>
    <property type="project" value="UniProtKB-UniRule"/>
</dbReference>
<dbReference type="EMBL" id="LGRX02004473">
    <property type="protein sequence ID" value="KAK3280241.1"/>
    <property type="molecule type" value="Genomic_DNA"/>
</dbReference>
<gene>
    <name evidence="6" type="ORF">CYMTET_11912</name>
</gene>
<feature type="region of interest" description="Disordered" evidence="4">
    <location>
        <begin position="1"/>
        <end position="21"/>
    </location>
</feature>
<dbReference type="InterPro" id="IPR051270">
    <property type="entry name" value="Tyrosine-tRNA_ligase_regulator"/>
</dbReference>
<comment type="caution">
    <text evidence="6">The sequence shown here is derived from an EMBL/GenBank/DDBJ whole genome shotgun (WGS) entry which is preliminary data.</text>
</comment>
<dbReference type="Gene3D" id="2.40.50.140">
    <property type="entry name" value="Nucleic acid-binding proteins"/>
    <property type="match status" value="1"/>
</dbReference>
<dbReference type="AlphaFoldDB" id="A0AAE0GLE8"/>
<sequence length="199" mass="21492">MEGDAKGKKATPAPVGKKAKPAADIPVDIGRLDLRVGKITKVWRHPNAESLYCEEIDIGEAKPRTVVSGLVKHIPEAEMMGRRVVVVANMKPSAMRGEISQAMVLCANNPDGTKVETVTPPDGVPEGEKISFEGYTGEPDEVLNPKKKVFEAVSVDLHRAALSKASEIGLFRYCFLGKASSLQVVVGRDDDIHTLCDFP</sequence>